<keyword evidence="5" id="KW-0677">Repeat</keyword>
<comment type="similarity">
    <text evidence="3">Belongs to the peroxisomal targeting signal receptor family.</text>
</comment>
<feature type="region of interest" description="Disordered" evidence="9">
    <location>
        <begin position="125"/>
        <end position="153"/>
    </location>
</feature>
<dbReference type="GeneID" id="19205006"/>
<feature type="repeat" description="TPR" evidence="8">
    <location>
        <begin position="693"/>
        <end position="726"/>
    </location>
</feature>
<dbReference type="RefSeq" id="XP_007766729.1">
    <property type="nucleotide sequence ID" value="XM_007768539.1"/>
</dbReference>
<accession>A0A5M3MUA1</accession>
<evidence type="ECO:0000313" key="10">
    <source>
        <dbReference type="EMBL" id="EIW82752.1"/>
    </source>
</evidence>
<feature type="repeat" description="TPR" evidence="8">
    <location>
        <begin position="659"/>
        <end position="692"/>
    </location>
</feature>
<sequence length="818" mass="88543">MALPMLAGGAECGPSNPLQGLTKRFDQDRGVQQDYFNAPRAGSSRDVFRTVRGAAPGLEQDASRFFSQSQQGGGPAPAFDVNALRNALPGPASVPGIHSPITHAPSPVAMGGAPWAADFMSTLAGPSQAPVQQQQQQQQQMQRQGQQSVMSPGVQSPGIWNNSYMSMGYQQMGGMMMPMNQPQTQTAKPALQADHISWDHEFQSQETLLSFQMPSQSIITSSGEPSFAEKLQQIEEATSSMEYTHTARPPPDEMARIAAEVLHTVQSEANPKFKQSAFMDLMRQLRDGEVVVSETGVEAATADRPTSAHHADVKGKGRAVEPVPLAGVGMSRQGENVSGPLMGQADESRAAVDPNDAYFAQENAEFQRYWAAQRPGGPRAHEAQQANADAMGWSQLESSMDDFMGDWRASNAAGAGRNAEAAATRRASEEGRAMRAEMLARMREEADGKAYYRFVEDNLYLARAAREGLGEMMQGQARGMEGMSAAQRMHESVLALEAAVQHDPTNARLWYALGVKQQEHEREAPAVAALAQAVALDPRFRDAHLALAVSHTNDGNRAGAFRAVRSWLTGHEEYRNVAARVGARMRMGGSQVQGMSVGEVDDVGARFNTVWDGSMGMGMGGETGGVDGRGMVSEGEFQALIELLIEVARSPREPGEVDADVQVALAILLNTTEDYAKAQDCFLTALAVRPDDPLLYNRVGATMANNGQAEEALQYYYRALELNPAYIRARFNLGISCINLRRYEEAAQHVLDALVLQESDGGDAYDGPAGGDKRGVTSGVLWESLKTTCLHLQRIDLATLCDRRDLDAFRGAFYEGAH</sequence>
<keyword evidence="7" id="KW-0576">Peroxisome</keyword>
<feature type="region of interest" description="Disordered" evidence="9">
    <location>
        <begin position="1"/>
        <end position="26"/>
    </location>
</feature>
<gene>
    <name evidence="10" type="ORF">CONPUDRAFT_163831</name>
</gene>
<dbReference type="EMBL" id="JH711576">
    <property type="protein sequence ID" value="EIW82752.1"/>
    <property type="molecule type" value="Genomic_DNA"/>
</dbReference>
<dbReference type="KEGG" id="cput:CONPUDRAFT_163831"/>
<feature type="compositionally biased region" description="Low complexity" evidence="9">
    <location>
        <begin position="132"/>
        <end position="147"/>
    </location>
</feature>
<evidence type="ECO:0000256" key="2">
    <source>
        <dbReference type="ARBA" id="ARBA00004496"/>
    </source>
</evidence>
<keyword evidence="6 8" id="KW-0802">TPR repeat</keyword>
<evidence type="ECO:0000256" key="3">
    <source>
        <dbReference type="ARBA" id="ARBA00005348"/>
    </source>
</evidence>
<evidence type="ECO:0000256" key="9">
    <source>
        <dbReference type="SAM" id="MobiDB-lite"/>
    </source>
</evidence>
<dbReference type="GO" id="GO:0016560">
    <property type="term" value="P:protein import into peroxisome matrix, docking"/>
    <property type="evidence" value="ECO:0007669"/>
    <property type="project" value="TreeGrafter"/>
</dbReference>
<organism evidence="10 11">
    <name type="scientific">Coniophora puteana (strain RWD-64-598)</name>
    <name type="common">Brown rot fungus</name>
    <dbReference type="NCBI Taxonomy" id="741705"/>
    <lineage>
        <taxon>Eukaryota</taxon>
        <taxon>Fungi</taxon>
        <taxon>Dikarya</taxon>
        <taxon>Basidiomycota</taxon>
        <taxon>Agaricomycotina</taxon>
        <taxon>Agaricomycetes</taxon>
        <taxon>Agaricomycetidae</taxon>
        <taxon>Boletales</taxon>
        <taxon>Coniophorineae</taxon>
        <taxon>Coniophoraceae</taxon>
        <taxon>Coniophora</taxon>
    </lineage>
</organism>
<protein>
    <submittedName>
        <fullName evidence="10">TPR-like protein</fullName>
    </submittedName>
</protein>
<dbReference type="GO" id="GO:0005778">
    <property type="term" value="C:peroxisomal membrane"/>
    <property type="evidence" value="ECO:0007669"/>
    <property type="project" value="TreeGrafter"/>
</dbReference>
<dbReference type="Proteomes" id="UP000053558">
    <property type="component" value="Unassembled WGS sequence"/>
</dbReference>
<dbReference type="SUPFAM" id="SSF48452">
    <property type="entry name" value="TPR-like"/>
    <property type="match status" value="1"/>
</dbReference>
<comment type="subcellular location">
    <subcellularLocation>
        <location evidence="2">Cytoplasm</location>
    </subcellularLocation>
    <subcellularLocation>
        <location evidence="1">Peroxisome</location>
    </subcellularLocation>
</comment>
<evidence type="ECO:0000256" key="1">
    <source>
        <dbReference type="ARBA" id="ARBA00004275"/>
    </source>
</evidence>
<dbReference type="InterPro" id="IPR011990">
    <property type="entry name" value="TPR-like_helical_dom_sf"/>
</dbReference>
<evidence type="ECO:0000256" key="4">
    <source>
        <dbReference type="ARBA" id="ARBA00022490"/>
    </source>
</evidence>
<dbReference type="Gene3D" id="1.25.40.10">
    <property type="entry name" value="Tetratricopeptide repeat domain"/>
    <property type="match status" value="2"/>
</dbReference>
<dbReference type="PANTHER" id="PTHR10130:SF0">
    <property type="entry name" value="GH08708P"/>
    <property type="match status" value="1"/>
</dbReference>
<dbReference type="OrthoDB" id="10006023at2759"/>
<dbReference type="PROSITE" id="PS50005">
    <property type="entry name" value="TPR"/>
    <property type="match status" value="2"/>
</dbReference>
<dbReference type="SMART" id="SM00028">
    <property type="entry name" value="TPR"/>
    <property type="match status" value="4"/>
</dbReference>
<evidence type="ECO:0000256" key="5">
    <source>
        <dbReference type="ARBA" id="ARBA00022737"/>
    </source>
</evidence>
<dbReference type="AlphaFoldDB" id="A0A5M3MUA1"/>
<dbReference type="Gene3D" id="6.10.280.230">
    <property type="match status" value="1"/>
</dbReference>
<dbReference type="OMA" id="RISLGCC"/>
<evidence type="ECO:0000256" key="6">
    <source>
        <dbReference type="ARBA" id="ARBA00022803"/>
    </source>
</evidence>
<comment type="caution">
    <text evidence="10">The sequence shown here is derived from an EMBL/GenBank/DDBJ whole genome shotgun (WGS) entry which is preliminary data.</text>
</comment>
<dbReference type="PROSITE" id="PS50293">
    <property type="entry name" value="TPR_REGION"/>
    <property type="match status" value="1"/>
</dbReference>
<keyword evidence="11" id="KW-1185">Reference proteome</keyword>
<dbReference type="Pfam" id="PF14559">
    <property type="entry name" value="TPR_19"/>
    <property type="match status" value="1"/>
</dbReference>
<evidence type="ECO:0000256" key="8">
    <source>
        <dbReference type="PROSITE-ProRule" id="PRU00339"/>
    </source>
</evidence>
<reference evidence="11" key="1">
    <citation type="journal article" date="2012" name="Science">
        <title>The Paleozoic origin of enzymatic lignin decomposition reconstructed from 31 fungal genomes.</title>
        <authorList>
            <person name="Floudas D."/>
            <person name="Binder M."/>
            <person name="Riley R."/>
            <person name="Barry K."/>
            <person name="Blanchette R.A."/>
            <person name="Henrissat B."/>
            <person name="Martinez A.T."/>
            <person name="Otillar R."/>
            <person name="Spatafora J.W."/>
            <person name="Yadav J.S."/>
            <person name="Aerts A."/>
            <person name="Benoit I."/>
            <person name="Boyd A."/>
            <person name="Carlson A."/>
            <person name="Copeland A."/>
            <person name="Coutinho P.M."/>
            <person name="de Vries R.P."/>
            <person name="Ferreira P."/>
            <person name="Findley K."/>
            <person name="Foster B."/>
            <person name="Gaskell J."/>
            <person name="Glotzer D."/>
            <person name="Gorecki P."/>
            <person name="Heitman J."/>
            <person name="Hesse C."/>
            <person name="Hori C."/>
            <person name="Igarashi K."/>
            <person name="Jurgens J.A."/>
            <person name="Kallen N."/>
            <person name="Kersten P."/>
            <person name="Kohler A."/>
            <person name="Kuees U."/>
            <person name="Kumar T.K.A."/>
            <person name="Kuo A."/>
            <person name="LaButti K."/>
            <person name="Larrondo L.F."/>
            <person name="Lindquist E."/>
            <person name="Ling A."/>
            <person name="Lombard V."/>
            <person name="Lucas S."/>
            <person name="Lundell T."/>
            <person name="Martin R."/>
            <person name="McLaughlin D.J."/>
            <person name="Morgenstern I."/>
            <person name="Morin E."/>
            <person name="Murat C."/>
            <person name="Nagy L.G."/>
            <person name="Nolan M."/>
            <person name="Ohm R.A."/>
            <person name="Patyshakuliyeva A."/>
            <person name="Rokas A."/>
            <person name="Ruiz-Duenas F.J."/>
            <person name="Sabat G."/>
            <person name="Salamov A."/>
            <person name="Samejima M."/>
            <person name="Schmutz J."/>
            <person name="Slot J.C."/>
            <person name="St John F."/>
            <person name="Stenlid J."/>
            <person name="Sun H."/>
            <person name="Sun S."/>
            <person name="Syed K."/>
            <person name="Tsang A."/>
            <person name="Wiebenga A."/>
            <person name="Young D."/>
            <person name="Pisabarro A."/>
            <person name="Eastwood D.C."/>
            <person name="Martin F."/>
            <person name="Cullen D."/>
            <person name="Grigoriev I.V."/>
            <person name="Hibbett D.S."/>
        </authorList>
    </citation>
    <scope>NUCLEOTIDE SEQUENCE [LARGE SCALE GENOMIC DNA]</scope>
    <source>
        <strain evidence="11">RWD-64-598 SS2</strain>
    </source>
</reference>
<evidence type="ECO:0000256" key="7">
    <source>
        <dbReference type="ARBA" id="ARBA00023140"/>
    </source>
</evidence>
<dbReference type="InterPro" id="IPR024111">
    <property type="entry name" value="PEX5/PEX5L"/>
</dbReference>
<evidence type="ECO:0000313" key="11">
    <source>
        <dbReference type="Proteomes" id="UP000053558"/>
    </source>
</evidence>
<dbReference type="PANTHER" id="PTHR10130">
    <property type="entry name" value="PEROXISOMAL TARGETING SIGNAL 1 RECEPTOR PEX5"/>
    <property type="match status" value="1"/>
</dbReference>
<feature type="region of interest" description="Disordered" evidence="9">
    <location>
        <begin position="297"/>
        <end position="317"/>
    </location>
</feature>
<dbReference type="GO" id="GO:0005829">
    <property type="term" value="C:cytosol"/>
    <property type="evidence" value="ECO:0007669"/>
    <property type="project" value="TreeGrafter"/>
</dbReference>
<dbReference type="GO" id="GO:0005052">
    <property type="term" value="F:peroxisome matrix targeting signal-1 binding"/>
    <property type="evidence" value="ECO:0007669"/>
    <property type="project" value="TreeGrafter"/>
</dbReference>
<name>A0A5M3MUA1_CONPW</name>
<keyword evidence="4" id="KW-0963">Cytoplasm</keyword>
<proteinExistence type="inferred from homology"/>
<dbReference type="InterPro" id="IPR019734">
    <property type="entry name" value="TPR_rpt"/>
</dbReference>